<name>A0ABS9SE62_9BACT</name>
<evidence type="ECO:0000256" key="1">
    <source>
        <dbReference type="SAM" id="MobiDB-lite"/>
    </source>
</evidence>
<keyword evidence="2" id="KW-1133">Transmembrane helix</keyword>
<comment type="caution">
    <text evidence="3">The sequence shown here is derived from an EMBL/GenBank/DDBJ whole genome shotgun (WGS) entry which is preliminary data.</text>
</comment>
<sequence length="94" mass="10576">MDLLFEGRNKSYGAYELRRSYRKRMIMALGFTVLGFALIAGGIYLNNQLKGSDDTEAVKINEVTIQQIEQEKPEEPPPPPPPPPPKQAPPLKLR</sequence>
<reference evidence="3 4" key="1">
    <citation type="submission" date="2022-02" db="EMBL/GenBank/DDBJ databases">
        <authorList>
            <person name="Min J."/>
        </authorList>
    </citation>
    <scope>NUCLEOTIDE SEQUENCE [LARGE SCALE GENOMIC DNA]</scope>
    <source>
        <strain evidence="3 4">GR10-1</strain>
    </source>
</reference>
<protein>
    <recommendedName>
        <fullName evidence="5">Energy transducer TonB</fullName>
    </recommendedName>
</protein>
<feature type="compositionally biased region" description="Pro residues" evidence="1">
    <location>
        <begin position="76"/>
        <end position="88"/>
    </location>
</feature>
<feature type="transmembrane region" description="Helical" evidence="2">
    <location>
        <begin position="25"/>
        <end position="45"/>
    </location>
</feature>
<evidence type="ECO:0000313" key="3">
    <source>
        <dbReference type="EMBL" id="MCH5596649.1"/>
    </source>
</evidence>
<evidence type="ECO:0008006" key="5">
    <source>
        <dbReference type="Google" id="ProtNLM"/>
    </source>
</evidence>
<gene>
    <name evidence="3" type="ORF">MKP09_01275</name>
</gene>
<dbReference type="Proteomes" id="UP001202248">
    <property type="component" value="Unassembled WGS sequence"/>
</dbReference>
<evidence type="ECO:0000256" key="2">
    <source>
        <dbReference type="SAM" id="Phobius"/>
    </source>
</evidence>
<dbReference type="EMBL" id="JAKWBL010000001">
    <property type="protein sequence ID" value="MCH5596649.1"/>
    <property type="molecule type" value="Genomic_DNA"/>
</dbReference>
<proteinExistence type="predicted"/>
<keyword evidence="2" id="KW-0472">Membrane</keyword>
<evidence type="ECO:0000313" key="4">
    <source>
        <dbReference type="Proteomes" id="UP001202248"/>
    </source>
</evidence>
<dbReference type="RefSeq" id="WP_240825985.1">
    <property type="nucleotide sequence ID" value="NZ_JAKWBL010000001.1"/>
</dbReference>
<keyword evidence="2" id="KW-0812">Transmembrane</keyword>
<feature type="region of interest" description="Disordered" evidence="1">
    <location>
        <begin position="68"/>
        <end position="94"/>
    </location>
</feature>
<accession>A0ABS9SE62</accession>
<organism evidence="3 4">
    <name type="scientific">Niabella ginsengisoli</name>
    <dbReference type="NCBI Taxonomy" id="522298"/>
    <lineage>
        <taxon>Bacteria</taxon>
        <taxon>Pseudomonadati</taxon>
        <taxon>Bacteroidota</taxon>
        <taxon>Chitinophagia</taxon>
        <taxon>Chitinophagales</taxon>
        <taxon>Chitinophagaceae</taxon>
        <taxon>Niabella</taxon>
    </lineage>
</organism>
<keyword evidence="4" id="KW-1185">Reference proteome</keyword>